<proteinExistence type="predicted"/>
<dbReference type="AlphaFoldDB" id="A0A4Q2FMY1"/>
<reference evidence="1 2" key="1">
    <citation type="submission" date="2018-05" db="EMBL/GenBank/DDBJ databases">
        <title>Streptococcus from otitis media.</title>
        <authorList>
            <person name="Wayes A.M."/>
            <person name="Jakubovics N.S."/>
        </authorList>
    </citation>
    <scope>NUCLEOTIDE SEQUENCE [LARGE SCALE GENOMIC DNA]</scope>
    <source>
        <strain evidence="1 2">NU39</strain>
    </source>
</reference>
<protein>
    <recommendedName>
        <fullName evidence="3">DUF600 domain-containing protein</fullName>
    </recommendedName>
</protein>
<dbReference type="Proteomes" id="UP000289921">
    <property type="component" value="Unassembled WGS sequence"/>
</dbReference>
<accession>A0A4Q2FMY1</accession>
<dbReference type="RefSeq" id="WP_042769277.1">
    <property type="nucleotide sequence ID" value="NZ_QEWK01000001.1"/>
</dbReference>
<comment type="caution">
    <text evidence="1">The sequence shown here is derived from an EMBL/GenBank/DDBJ whole genome shotgun (WGS) entry which is preliminary data.</text>
</comment>
<sequence length="150" mass="17666">MIFEDKLSEIQKDMISLALELAEDKIDTAYIYGSYENNSLSFNSFFAKDNKVYTINKLDQLGIENLTTDRMFQYLEIGISDLERLITLFQEDKKQAPTQLKLVYDNVNKKANAKYSYEIFYSNSDSLTPEDIFMEWYKEIKEEVEGHNDF</sequence>
<evidence type="ECO:0008006" key="3">
    <source>
        <dbReference type="Google" id="ProtNLM"/>
    </source>
</evidence>
<gene>
    <name evidence="1" type="ORF">DF217_01995</name>
</gene>
<evidence type="ECO:0000313" key="2">
    <source>
        <dbReference type="Proteomes" id="UP000289921"/>
    </source>
</evidence>
<organism evidence="1 2">
    <name type="scientific">Streptococcus oralis</name>
    <dbReference type="NCBI Taxonomy" id="1303"/>
    <lineage>
        <taxon>Bacteria</taxon>
        <taxon>Bacillati</taxon>
        <taxon>Bacillota</taxon>
        <taxon>Bacilli</taxon>
        <taxon>Lactobacillales</taxon>
        <taxon>Streptococcaceae</taxon>
        <taxon>Streptococcus</taxon>
    </lineage>
</organism>
<evidence type="ECO:0000313" key="1">
    <source>
        <dbReference type="EMBL" id="RXX22768.1"/>
    </source>
</evidence>
<dbReference type="EMBL" id="QEWK01000001">
    <property type="protein sequence ID" value="RXX22768.1"/>
    <property type="molecule type" value="Genomic_DNA"/>
</dbReference>
<name>A0A4Q2FMY1_STROR</name>